<dbReference type="SUPFAM" id="SSF81665">
    <property type="entry name" value="Calcium ATPase, transmembrane domain M"/>
    <property type="match status" value="1"/>
</dbReference>
<evidence type="ECO:0000256" key="1">
    <source>
        <dbReference type="ARBA" id="ARBA00004127"/>
    </source>
</evidence>
<dbReference type="EMBL" id="BAYM01000008">
    <property type="protein sequence ID" value="GAN35510.1"/>
    <property type="molecule type" value="Genomic_DNA"/>
</dbReference>
<feature type="transmembrane region" description="Helical" evidence="11">
    <location>
        <begin position="88"/>
        <end position="105"/>
    </location>
</feature>
<dbReference type="InterPro" id="IPR023299">
    <property type="entry name" value="ATPase_P-typ_cyto_dom_N"/>
</dbReference>
<dbReference type="InterPro" id="IPR001757">
    <property type="entry name" value="P_typ_ATPase"/>
</dbReference>
<dbReference type="SFLD" id="SFLDS00003">
    <property type="entry name" value="Haloacid_Dehalogenase"/>
    <property type="match status" value="1"/>
</dbReference>
<dbReference type="NCBIfam" id="TIGR01494">
    <property type="entry name" value="ATPase_P-type"/>
    <property type="match status" value="2"/>
</dbReference>
<dbReference type="Pfam" id="PF00122">
    <property type="entry name" value="E1-E2_ATPase"/>
    <property type="match status" value="1"/>
</dbReference>
<dbReference type="GO" id="GO:0005524">
    <property type="term" value="F:ATP binding"/>
    <property type="evidence" value="ECO:0007669"/>
    <property type="project" value="UniProtKB-KW"/>
</dbReference>
<keyword evidence="5" id="KW-0547">Nucleotide-binding</keyword>
<keyword evidence="6" id="KW-0067">ATP-binding</keyword>
<dbReference type="PRINTS" id="PR00119">
    <property type="entry name" value="CATATPASE"/>
</dbReference>
<feature type="domain" description="Cation-transporting P-type ATPase N-terminal" evidence="12">
    <location>
        <begin position="10"/>
        <end position="84"/>
    </location>
</feature>
<dbReference type="PROSITE" id="PS00154">
    <property type="entry name" value="ATPASE_E1_E2"/>
    <property type="match status" value="1"/>
</dbReference>
<dbReference type="GO" id="GO:0005886">
    <property type="term" value="C:plasma membrane"/>
    <property type="evidence" value="ECO:0007669"/>
    <property type="project" value="TreeGrafter"/>
</dbReference>
<dbReference type="SUPFAM" id="SSF81653">
    <property type="entry name" value="Calcium ATPase, transduction domain A"/>
    <property type="match status" value="1"/>
</dbReference>
<dbReference type="RefSeq" id="WP_045624708.1">
    <property type="nucleotide sequence ID" value="NZ_BAYM01000008.1"/>
</dbReference>
<evidence type="ECO:0000256" key="11">
    <source>
        <dbReference type="SAM" id="Phobius"/>
    </source>
</evidence>
<keyword evidence="7" id="KW-0460">Magnesium</keyword>
<dbReference type="InterPro" id="IPR036412">
    <property type="entry name" value="HAD-like_sf"/>
</dbReference>
<gene>
    <name evidence="13" type="ORF">LC0644_0099</name>
</gene>
<feature type="transmembrane region" description="Helical" evidence="11">
    <location>
        <begin position="761"/>
        <end position="780"/>
    </location>
</feature>
<dbReference type="Pfam" id="PF00690">
    <property type="entry name" value="Cation_ATPase_N"/>
    <property type="match status" value="1"/>
</dbReference>
<dbReference type="InterPro" id="IPR050510">
    <property type="entry name" value="Cation_transp_ATPase_P-type"/>
</dbReference>
<dbReference type="AlphaFoldDB" id="A0A0C9NUA8"/>
<dbReference type="InterPro" id="IPR008250">
    <property type="entry name" value="ATPase_P-typ_transduc_dom_A_sf"/>
</dbReference>
<keyword evidence="3" id="KW-0597">Phosphoprotein</keyword>
<keyword evidence="8" id="KW-1278">Translocase</keyword>
<dbReference type="SUPFAM" id="SSF81660">
    <property type="entry name" value="Metal cation-transporting ATPase, ATP-binding domain N"/>
    <property type="match status" value="1"/>
</dbReference>
<evidence type="ECO:0000256" key="2">
    <source>
        <dbReference type="ARBA" id="ARBA00005675"/>
    </source>
</evidence>
<dbReference type="InterPro" id="IPR023298">
    <property type="entry name" value="ATPase_P-typ_TM_dom_sf"/>
</dbReference>
<dbReference type="GO" id="GO:0005391">
    <property type="term" value="F:P-type sodium:potassium-exchanging transporter activity"/>
    <property type="evidence" value="ECO:0007669"/>
    <property type="project" value="TreeGrafter"/>
</dbReference>
<dbReference type="SFLD" id="SFLDG00002">
    <property type="entry name" value="C1.7:_P-type_atpase_like"/>
    <property type="match status" value="1"/>
</dbReference>
<comment type="similarity">
    <text evidence="2">Belongs to the cation transport ATPase (P-type) (TC 3.A.3) family. Type IIA subfamily.</text>
</comment>
<dbReference type="Gene3D" id="1.20.1110.10">
    <property type="entry name" value="Calcium-transporting ATPase, transmembrane domain"/>
    <property type="match status" value="1"/>
</dbReference>
<evidence type="ECO:0000256" key="7">
    <source>
        <dbReference type="ARBA" id="ARBA00022842"/>
    </source>
</evidence>
<comment type="caution">
    <text evidence="13">The sequence shown here is derived from an EMBL/GenBank/DDBJ whole genome shotgun (WGS) entry which is preliminary data.</text>
</comment>
<dbReference type="Pfam" id="PF00689">
    <property type="entry name" value="Cation_ATPase_C"/>
    <property type="match status" value="1"/>
</dbReference>
<reference evidence="14" key="1">
    <citation type="submission" date="2014-05" db="EMBL/GenBank/DDBJ databases">
        <title>Whole genome sequencing of Lactobacillus casei NRIC0644.</title>
        <authorList>
            <person name="Atarashi H."/>
            <person name="Yoshida Y."/>
            <person name="Fujimura S."/>
            <person name="Tanaka N."/>
            <person name="Shiwa Y."/>
            <person name="Yoshikawa H."/>
            <person name="Okada S."/>
            <person name="Nakagawa J."/>
        </authorList>
    </citation>
    <scope>NUCLEOTIDE SEQUENCE [LARGE SCALE GENOMIC DNA]</scope>
    <source>
        <strain evidence="14">NRIC0644</strain>
    </source>
</reference>
<feature type="transmembrane region" description="Helical" evidence="11">
    <location>
        <begin position="824"/>
        <end position="846"/>
    </location>
</feature>
<feature type="transmembrane region" description="Helical" evidence="11">
    <location>
        <begin position="866"/>
        <end position="884"/>
    </location>
</feature>
<evidence type="ECO:0000256" key="10">
    <source>
        <dbReference type="ARBA" id="ARBA00023136"/>
    </source>
</evidence>
<protein>
    <submittedName>
        <fullName evidence="13">Cation transporting P-type ATPase</fullName>
    </submittedName>
</protein>
<dbReference type="InterPro" id="IPR018303">
    <property type="entry name" value="ATPase_P-typ_P_site"/>
</dbReference>
<dbReference type="PRINTS" id="PR00120">
    <property type="entry name" value="HATPASE"/>
</dbReference>
<dbReference type="SMART" id="SM00831">
    <property type="entry name" value="Cation_ATPase_N"/>
    <property type="match status" value="1"/>
</dbReference>
<keyword evidence="4 11" id="KW-0812">Transmembrane</keyword>
<evidence type="ECO:0000256" key="5">
    <source>
        <dbReference type="ARBA" id="ARBA00022741"/>
    </source>
</evidence>
<proteinExistence type="inferred from homology"/>
<dbReference type="SUPFAM" id="SSF56784">
    <property type="entry name" value="HAD-like"/>
    <property type="match status" value="1"/>
</dbReference>
<dbReference type="SFLD" id="SFLDF00027">
    <property type="entry name" value="p-type_atpase"/>
    <property type="match status" value="1"/>
</dbReference>
<evidence type="ECO:0000256" key="4">
    <source>
        <dbReference type="ARBA" id="ARBA00022692"/>
    </source>
</evidence>
<keyword evidence="9 11" id="KW-1133">Transmembrane helix</keyword>
<feature type="transmembrane region" description="Helical" evidence="11">
    <location>
        <begin position="792"/>
        <end position="812"/>
    </location>
</feature>
<dbReference type="GO" id="GO:0016887">
    <property type="term" value="F:ATP hydrolysis activity"/>
    <property type="evidence" value="ECO:0007669"/>
    <property type="project" value="InterPro"/>
</dbReference>
<evidence type="ECO:0000259" key="12">
    <source>
        <dbReference type="SMART" id="SM00831"/>
    </source>
</evidence>
<dbReference type="GO" id="GO:0006883">
    <property type="term" value="P:intracellular sodium ion homeostasis"/>
    <property type="evidence" value="ECO:0007669"/>
    <property type="project" value="TreeGrafter"/>
</dbReference>
<evidence type="ECO:0000256" key="3">
    <source>
        <dbReference type="ARBA" id="ARBA00022553"/>
    </source>
</evidence>
<accession>A0A0C9NUA8</accession>
<feature type="transmembrane region" description="Helical" evidence="11">
    <location>
        <begin position="689"/>
        <end position="708"/>
    </location>
</feature>
<feature type="transmembrane region" description="Helical" evidence="11">
    <location>
        <begin position="277"/>
        <end position="303"/>
    </location>
</feature>
<feature type="transmembrane region" description="Helical" evidence="11">
    <location>
        <begin position="720"/>
        <end position="740"/>
    </location>
</feature>
<dbReference type="InterPro" id="IPR023214">
    <property type="entry name" value="HAD_sf"/>
</dbReference>
<evidence type="ECO:0000313" key="13">
    <source>
        <dbReference type="EMBL" id="GAN35510.1"/>
    </source>
</evidence>
<dbReference type="GO" id="GO:0030007">
    <property type="term" value="P:intracellular potassium ion homeostasis"/>
    <property type="evidence" value="ECO:0007669"/>
    <property type="project" value="TreeGrafter"/>
</dbReference>
<feature type="transmembrane region" description="Helical" evidence="11">
    <location>
        <begin position="251"/>
        <end position="271"/>
    </location>
</feature>
<organism evidence="13 14">
    <name type="scientific">Lacticaseibacillus paracasei NRIC 0644</name>
    <dbReference type="NCBI Taxonomy" id="1435038"/>
    <lineage>
        <taxon>Bacteria</taxon>
        <taxon>Bacillati</taxon>
        <taxon>Bacillota</taxon>
        <taxon>Bacilli</taxon>
        <taxon>Lactobacillales</taxon>
        <taxon>Lactobacillaceae</taxon>
        <taxon>Lacticaseibacillus</taxon>
    </lineage>
</organism>
<dbReference type="InterPro" id="IPR044492">
    <property type="entry name" value="P_typ_ATPase_HD_dom"/>
</dbReference>
<comment type="subcellular location">
    <subcellularLocation>
        <location evidence="1">Endomembrane system</location>
        <topology evidence="1">Multi-pass membrane protein</topology>
    </subcellularLocation>
</comment>
<evidence type="ECO:0000256" key="6">
    <source>
        <dbReference type="ARBA" id="ARBA00022840"/>
    </source>
</evidence>
<dbReference type="InterPro" id="IPR004014">
    <property type="entry name" value="ATPase_P-typ_cation-transptr_N"/>
</dbReference>
<dbReference type="PANTHER" id="PTHR43294">
    <property type="entry name" value="SODIUM/POTASSIUM-TRANSPORTING ATPASE SUBUNIT ALPHA"/>
    <property type="match status" value="1"/>
</dbReference>
<dbReference type="GO" id="GO:1902600">
    <property type="term" value="P:proton transmembrane transport"/>
    <property type="evidence" value="ECO:0007669"/>
    <property type="project" value="TreeGrafter"/>
</dbReference>
<dbReference type="InterPro" id="IPR006068">
    <property type="entry name" value="ATPase_P-typ_cation-transptr_C"/>
</dbReference>
<feature type="transmembrane region" description="Helical" evidence="11">
    <location>
        <begin position="64"/>
        <end position="82"/>
    </location>
</feature>
<dbReference type="GO" id="GO:0036376">
    <property type="term" value="P:sodium ion export across plasma membrane"/>
    <property type="evidence" value="ECO:0007669"/>
    <property type="project" value="TreeGrafter"/>
</dbReference>
<dbReference type="GO" id="GO:0012505">
    <property type="term" value="C:endomembrane system"/>
    <property type="evidence" value="ECO:0007669"/>
    <property type="project" value="UniProtKB-SubCell"/>
</dbReference>
<dbReference type="Gene3D" id="2.70.150.10">
    <property type="entry name" value="Calcium-transporting ATPase, cytoplasmic transduction domain A"/>
    <property type="match status" value="1"/>
</dbReference>
<dbReference type="Pfam" id="PF00702">
    <property type="entry name" value="Hydrolase"/>
    <property type="match status" value="1"/>
</dbReference>
<name>A0A0C9NUA8_LACPA</name>
<dbReference type="Proteomes" id="UP000032552">
    <property type="component" value="Unassembled WGS sequence"/>
</dbReference>
<dbReference type="Gene3D" id="3.40.50.1000">
    <property type="entry name" value="HAD superfamily/HAD-like"/>
    <property type="match status" value="1"/>
</dbReference>
<dbReference type="FunFam" id="2.70.150.10:FF:000160">
    <property type="entry name" value="Sarcoplasmic/endoplasmic reticulum calcium ATPase 1"/>
    <property type="match status" value="1"/>
</dbReference>
<dbReference type="Gene3D" id="3.40.1110.10">
    <property type="entry name" value="Calcium-transporting ATPase, cytoplasmic domain N"/>
    <property type="match status" value="1"/>
</dbReference>
<evidence type="ECO:0000256" key="9">
    <source>
        <dbReference type="ARBA" id="ARBA00022989"/>
    </source>
</evidence>
<evidence type="ECO:0000313" key="14">
    <source>
        <dbReference type="Proteomes" id="UP000032552"/>
    </source>
</evidence>
<dbReference type="GO" id="GO:1990573">
    <property type="term" value="P:potassium ion import across plasma membrane"/>
    <property type="evidence" value="ECO:0007669"/>
    <property type="project" value="TreeGrafter"/>
</dbReference>
<sequence length="905" mass="97904">MEEVPDSQPPASAHSIKDLQQSLQVPSLDHGLSKEEAAKRLKANGPNSIESHPTPKWLIFLRQFNNLIIYILIIAAILTTVIGDVTDTSVIVLVIIINAIIGYYQESNASDSLEKIKKMLAPEATVYRDGERLDIPSANLVVGDVVFLEAGDNVPADLRLVDIDNLTIQEAVLTGEANSVIKTTATLPADTPLADQSNIAFASTAVAGGSGIGIVVATGHHTEFGKISQAVSDVRKGRSPMMREIDGIGKGISYAIIAAAILLFIFGLVIGKYSLPVLALAIVTMVVGSMPEGLPATTSVILAMGVSNMAKKQHVIVKTLPAAETLGSVDVICTDKTGTLTKNEMTITTIVTPQATYDVSGTGYAPTGDFSMAGKLIDPAEHADLSALLTAGFEANDTELHQEDGRYVINGEPTDGSFLTAYYKAFKQEPANTERDLMPFDSNNRYMAKLAKCADGQTRLFVKGSPDKILPLVATAHPDFDQDRYLKLTSQFSVQGQRVIAVAEKVVPDTTTEITPELLSEGLDFLGITAIIDPPRESVITAIKQMRRAGVKVKMITGDHPETAIAIAKKLGLADSPEAVTGAQLAGLSDEKRRQLILNADVFARTTPKDKLTIVSVLQEAGNVTAMVGDGVNDAPALKKADVGVAMGQSGTDVAKDAADMVLTDDRFARMETAIAQGRRIYQNIKKSILFLLPTSFAEGLVIVFTILTQQEMPLRASQLLWINMVSAITIQFAFIFEPAEAGTMDRPPRKKNAAMMHKHDVFQIAYVAMLIAGIGLWAFDWLTANHLTDRTTASTMMVNMIVLGKIFYLFNIRTNTLALSKNLFSNPMAFAIIGIMLALQCFLTYVPFMQDIFQTAPMSWREWGLAILAGSIILIVTEIDKIIRIRRQRMRGHGAFRSVTKTQG</sequence>
<dbReference type="InterPro" id="IPR059000">
    <property type="entry name" value="ATPase_P-type_domA"/>
</dbReference>
<evidence type="ECO:0000256" key="8">
    <source>
        <dbReference type="ARBA" id="ARBA00022967"/>
    </source>
</evidence>
<dbReference type="PANTHER" id="PTHR43294:SF20">
    <property type="entry name" value="P-TYPE ATPASE"/>
    <property type="match status" value="1"/>
</dbReference>
<keyword evidence="10 11" id="KW-0472">Membrane</keyword>